<keyword evidence="6" id="KW-0560">Oxidoreductase</keyword>
<gene>
    <name evidence="8" type="ORF">A2774_04910</name>
</gene>
<evidence type="ECO:0000256" key="2">
    <source>
        <dbReference type="ARBA" id="ARBA00004725"/>
    </source>
</evidence>
<dbReference type="Gene3D" id="2.30.26.10">
    <property type="entry name" value="Dihydroorotate Dehydrogenase A, chain A, domain 2"/>
    <property type="match status" value="1"/>
</dbReference>
<dbReference type="PANTHER" id="PTHR48109">
    <property type="entry name" value="DIHYDROOROTATE DEHYDROGENASE (QUINONE), MITOCHONDRIAL-RELATED"/>
    <property type="match status" value="1"/>
</dbReference>
<keyword evidence="4" id="KW-0288">FMN</keyword>
<dbReference type="GO" id="GO:0004152">
    <property type="term" value="F:dihydroorotate dehydrogenase activity"/>
    <property type="evidence" value="ECO:0007669"/>
    <property type="project" value="InterPro"/>
</dbReference>
<dbReference type="PIRSF" id="PIRSF000164">
    <property type="entry name" value="DHO_oxidase"/>
    <property type="match status" value="1"/>
</dbReference>
<dbReference type="InterPro" id="IPR050074">
    <property type="entry name" value="DHO_dehydrogenase"/>
</dbReference>
<proteinExistence type="predicted"/>
<dbReference type="Proteomes" id="UP000177208">
    <property type="component" value="Unassembled WGS sequence"/>
</dbReference>
<dbReference type="InterPro" id="IPR023359">
    <property type="entry name" value="Dihydro_DH_chainA_dom2"/>
</dbReference>
<evidence type="ECO:0000256" key="3">
    <source>
        <dbReference type="ARBA" id="ARBA00022630"/>
    </source>
</evidence>
<evidence type="ECO:0000256" key="6">
    <source>
        <dbReference type="ARBA" id="ARBA00023002"/>
    </source>
</evidence>
<comment type="pathway">
    <text evidence="2">Pyrimidine metabolism; UMP biosynthesis via de novo pathway.</text>
</comment>
<accession>A0A1F7GE18</accession>
<dbReference type="UniPathway" id="UPA00070"/>
<feature type="domain" description="Dihydroorotate dehydrogenase catalytic" evidence="7">
    <location>
        <begin position="5"/>
        <end position="290"/>
    </location>
</feature>
<keyword evidence="3" id="KW-0285">Flavoprotein</keyword>
<dbReference type="Pfam" id="PF01180">
    <property type="entry name" value="DHO_dh"/>
    <property type="match status" value="1"/>
</dbReference>
<comment type="caution">
    <text evidence="8">The sequence shown here is derived from an EMBL/GenBank/DDBJ whole genome shotgun (WGS) entry which is preliminary data.</text>
</comment>
<dbReference type="AlphaFoldDB" id="A0A1F7GE18"/>
<comment type="cofactor">
    <cofactor evidence="1">
        <name>FMN</name>
        <dbReference type="ChEBI" id="CHEBI:58210"/>
    </cofactor>
</comment>
<protein>
    <recommendedName>
        <fullName evidence="7">Dihydroorotate dehydrogenase catalytic domain-containing protein</fullName>
    </recommendedName>
</protein>
<name>A0A1F7GE18_9BACT</name>
<dbReference type="SUPFAM" id="SSF51395">
    <property type="entry name" value="FMN-linked oxidoreductases"/>
    <property type="match status" value="1"/>
</dbReference>
<keyword evidence="5" id="KW-0665">Pyrimidine biosynthesis</keyword>
<dbReference type="GO" id="GO:0006207">
    <property type="term" value="P:'de novo' pyrimidine nucleobase biosynthetic process"/>
    <property type="evidence" value="ECO:0007669"/>
    <property type="project" value="TreeGrafter"/>
</dbReference>
<sequence length="308" mass="33967">MDTSTSIKNLIFDFPVMNASGIWGATENELKKILESKSGAAVVKSVTLTKRSGNPGVRYYKEEVGSINSMGLPNQGIEYYCDIADRLNEYRKPVILSLAGFSQNDYIKLVRKASKYSFSALEVNLSCPNIEGKGIFAYDFKTMFKLLKKLRKLTDMTMGVKLSPYAQRDEIKLVAENLLDIRIDFVTTMNTFPLSAFINWEKESTRIKPNGGIGGLGGAAVKPICLSQVILLHQYSKGKLPIIGVGGISTASDIYEFILAGAAAVQLGTSLLHNGTNFFQTLRDDLIKLLLEKKVNKLSSKIGKLKFL</sequence>
<evidence type="ECO:0000256" key="4">
    <source>
        <dbReference type="ARBA" id="ARBA00022643"/>
    </source>
</evidence>
<dbReference type="Gene3D" id="3.20.20.70">
    <property type="entry name" value="Aldolase class I"/>
    <property type="match status" value="1"/>
</dbReference>
<dbReference type="GO" id="GO:0005737">
    <property type="term" value="C:cytoplasm"/>
    <property type="evidence" value="ECO:0007669"/>
    <property type="project" value="InterPro"/>
</dbReference>
<dbReference type="PANTHER" id="PTHR48109:SF1">
    <property type="entry name" value="DIHYDROOROTATE DEHYDROGENASE (FUMARATE)"/>
    <property type="match status" value="1"/>
</dbReference>
<reference evidence="8 9" key="1">
    <citation type="journal article" date="2016" name="Nat. Commun.">
        <title>Thousands of microbial genomes shed light on interconnected biogeochemical processes in an aquifer system.</title>
        <authorList>
            <person name="Anantharaman K."/>
            <person name="Brown C.T."/>
            <person name="Hug L.A."/>
            <person name="Sharon I."/>
            <person name="Castelle C.J."/>
            <person name="Probst A.J."/>
            <person name="Thomas B.C."/>
            <person name="Singh A."/>
            <person name="Wilkins M.J."/>
            <person name="Karaoz U."/>
            <person name="Brodie E.L."/>
            <person name="Williams K.H."/>
            <person name="Hubbard S.S."/>
            <person name="Banfield J.F."/>
        </authorList>
    </citation>
    <scope>NUCLEOTIDE SEQUENCE [LARGE SCALE GENOMIC DNA]</scope>
</reference>
<dbReference type="InterPro" id="IPR013785">
    <property type="entry name" value="Aldolase_TIM"/>
</dbReference>
<dbReference type="EMBL" id="MFZG01000011">
    <property type="protein sequence ID" value="OGK17127.1"/>
    <property type="molecule type" value="Genomic_DNA"/>
</dbReference>
<dbReference type="GO" id="GO:0044205">
    <property type="term" value="P:'de novo' UMP biosynthetic process"/>
    <property type="evidence" value="ECO:0007669"/>
    <property type="project" value="UniProtKB-UniPathway"/>
</dbReference>
<evidence type="ECO:0000256" key="5">
    <source>
        <dbReference type="ARBA" id="ARBA00022975"/>
    </source>
</evidence>
<organism evidence="8 9">
    <name type="scientific">Candidatus Roizmanbacteria bacterium RIFCSPHIGHO2_01_FULL_39_12c</name>
    <dbReference type="NCBI Taxonomy" id="1802031"/>
    <lineage>
        <taxon>Bacteria</taxon>
        <taxon>Candidatus Roizmaniibacteriota</taxon>
    </lineage>
</organism>
<evidence type="ECO:0000256" key="1">
    <source>
        <dbReference type="ARBA" id="ARBA00001917"/>
    </source>
</evidence>
<evidence type="ECO:0000313" key="8">
    <source>
        <dbReference type="EMBL" id="OGK17127.1"/>
    </source>
</evidence>
<evidence type="ECO:0000259" key="7">
    <source>
        <dbReference type="Pfam" id="PF01180"/>
    </source>
</evidence>
<dbReference type="InterPro" id="IPR012135">
    <property type="entry name" value="Dihydroorotate_DH_1_2"/>
</dbReference>
<dbReference type="InterPro" id="IPR005720">
    <property type="entry name" value="Dihydroorotate_DH_cat"/>
</dbReference>
<evidence type="ECO:0000313" key="9">
    <source>
        <dbReference type="Proteomes" id="UP000177208"/>
    </source>
</evidence>